<comment type="caution">
    <text evidence="1">The sequence shown here is derived from an EMBL/GenBank/DDBJ whole genome shotgun (WGS) entry which is preliminary data.</text>
</comment>
<accession>A0ABQ4ZLP8</accession>
<dbReference type="Proteomes" id="UP001151760">
    <property type="component" value="Unassembled WGS sequence"/>
</dbReference>
<dbReference type="EMBL" id="BQNB010011422">
    <property type="protein sequence ID" value="GJS90371.1"/>
    <property type="molecule type" value="Genomic_DNA"/>
</dbReference>
<gene>
    <name evidence="1" type="ORF">Tco_0773007</name>
</gene>
<name>A0ABQ4ZLP8_9ASTR</name>
<protein>
    <submittedName>
        <fullName evidence="1">Uncharacterized protein</fullName>
    </submittedName>
</protein>
<reference evidence="1" key="2">
    <citation type="submission" date="2022-01" db="EMBL/GenBank/DDBJ databases">
        <authorList>
            <person name="Yamashiro T."/>
            <person name="Shiraishi A."/>
            <person name="Satake H."/>
            <person name="Nakayama K."/>
        </authorList>
    </citation>
    <scope>NUCLEOTIDE SEQUENCE</scope>
</reference>
<organism evidence="1 2">
    <name type="scientific">Tanacetum coccineum</name>
    <dbReference type="NCBI Taxonomy" id="301880"/>
    <lineage>
        <taxon>Eukaryota</taxon>
        <taxon>Viridiplantae</taxon>
        <taxon>Streptophyta</taxon>
        <taxon>Embryophyta</taxon>
        <taxon>Tracheophyta</taxon>
        <taxon>Spermatophyta</taxon>
        <taxon>Magnoliopsida</taxon>
        <taxon>eudicotyledons</taxon>
        <taxon>Gunneridae</taxon>
        <taxon>Pentapetalae</taxon>
        <taxon>asterids</taxon>
        <taxon>campanulids</taxon>
        <taxon>Asterales</taxon>
        <taxon>Asteraceae</taxon>
        <taxon>Asteroideae</taxon>
        <taxon>Anthemideae</taxon>
        <taxon>Anthemidinae</taxon>
        <taxon>Tanacetum</taxon>
    </lineage>
</organism>
<sequence length="161" mass="17976">MPRLLCGVDFLAVFFFRDGGSDDGDGGVVVEMMVGRWCGGSWGRVTAGGVDSWRAGEVSVKTEKLSGMSFYVKRYDMGSTIHLVGLRYTILLFRGRKEMLFYRPFSHLTVVVVLEFDVFDDLGQWQVGSAHAVIVEVVSCVMLLTFMRLSAACFREDFDTS</sequence>
<keyword evidence="2" id="KW-1185">Reference proteome</keyword>
<evidence type="ECO:0000313" key="2">
    <source>
        <dbReference type="Proteomes" id="UP001151760"/>
    </source>
</evidence>
<reference evidence="1" key="1">
    <citation type="journal article" date="2022" name="Int. J. Mol. Sci.">
        <title>Draft Genome of Tanacetum Coccineum: Genomic Comparison of Closely Related Tanacetum-Family Plants.</title>
        <authorList>
            <person name="Yamashiro T."/>
            <person name="Shiraishi A."/>
            <person name="Nakayama K."/>
            <person name="Satake H."/>
        </authorList>
    </citation>
    <scope>NUCLEOTIDE SEQUENCE</scope>
</reference>
<proteinExistence type="predicted"/>
<evidence type="ECO:0000313" key="1">
    <source>
        <dbReference type="EMBL" id="GJS90371.1"/>
    </source>
</evidence>